<name>F2UEN6_SALR5</name>
<reference evidence="1" key="1">
    <citation type="submission" date="2009-08" db="EMBL/GenBank/DDBJ databases">
        <title>Annotation of Salpingoeca rosetta.</title>
        <authorList>
            <consortium name="The Broad Institute Genome Sequencing Platform"/>
            <person name="Russ C."/>
            <person name="Cuomo C."/>
            <person name="Burger G."/>
            <person name="Gray M.W."/>
            <person name="Holland P.W.H."/>
            <person name="King N."/>
            <person name="Lang F.B.F."/>
            <person name="Roger A.J."/>
            <person name="Ruiz-Trillo I."/>
            <person name="Young S.K."/>
            <person name="Zeng Q."/>
            <person name="Gargeya S."/>
            <person name="Alvarado L."/>
            <person name="Berlin A."/>
            <person name="Chapman S.B."/>
            <person name="Chen Z."/>
            <person name="Freedman E."/>
            <person name="Gellesch M."/>
            <person name="Goldberg J."/>
            <person name="Griggs A."/>
            <person name="Gujja S."/>
            <person name="Heilman E."/>
            <person name="Heiman D."/>
            <person name="Howarth C."/>
            <person name="Mehta T."/>
            <person name="Neiman D."/>
            <person name="Pearson M."/>
            <person name="Roberts A."/>
            <person name="Saif S."/>
            <person name="Shea T."/>
            <person name="Shenoy N."/>
            <person name="Sisk P."/>
            <person name="Stolte C."/>
            <person name="Sykes S."/>
            <person name="White J."/>
            <person name="Yandava C."/>
            <person name="Haas B."/>
            <person name="Nusbaum C."/>
            <person name="Birren B."/>
        </authorList>
    </citation>
    <scope>NUCLEOTIDE SEQUENCE [LARGE SCALE GENOMIC DNA]</scope>
    <source>
        <strain evidence="1">ATCC 50818</strain>
    </source>
</reference>
<accession>F2UEN6</accession>
<dbReference type="GeneID" id="16072698"/>
<proteinExistence type="predicted"/>
<dbReference type="KEGG" id="sre:PTSG_06742"/>
<dbReference type="GO" id="GO:0007098">
    <property type="term" value="P:centrosome cycle"/>
    <property type="evidence" value="ECO:0007669"/>
    <property type="project" value="TreeGrafter"/>
</dbReference>
<evidence type="ECO:0000313" key="2">
    <source>
        <dbReference type="Proteomes" id="UP000007799"/>
    </source>
</evidence>
<dbReference type="GO" id="GO:0051011">
    <property type="term" value="F:microtubule minus-end binding"/>
    <property type="evidence" value="ECO:0007669"/>
    <property type="project" value="TreeGrafter"/>
</dbReference>
<dbReference type="PANTHER" id="PTHR16219">
    <property type="entry name" value="AUGMIN SUBUNIT 4 FAMILY MEMBER"/>
    <property type="match status" value="1"/>
</dbReference>
<dbReference type="RefSeq" id="XP_004992139.1">
    <property type="nucleotide sequence ID" value="XM_004992082.1"/>
</dbReference>
<gene>
    <name evidence="1" type="ORF">PTSG_06742</name>
</gene>
<dbReference type="InParanoid" id="F2UEN6"/>
<dbReference type="GO" id="GO:0070652">
    <property type="term" value="C:HAUS complex"/>
    <property type="evidence" value="ECO:0007669"/>
    <property type="project" value="InterPro"/>
</dbReference>
<dbReference type="PANTHER" id="PTHR16219:SF1">
    <property type="entry name" value="HAUS AUGMIN-LIKE COMPLEX SUBUNIT 4"/>
    <property type="match status" value="1"/>
</dbReference>
<dbReference type="Proteomes" id="UP000007799">
    <property type="component" value="Unassembled WGS sequence"/>
</dbReference>
<dbReference type="EMBL" id="GL832971">
    <property type="protein sequence ID" value="EGD75086.1"/>
    <property type="molecule type" value="Genomic_DNA"/>
</dbReference>
<dbReference type="Pfam" id="PF14735">
    <property type="entry name" value="HAUS4"/>
    <property type="match status" value="1"/>
</dbReference>
<sequence length="336" mass="37818">MTTGSGGGDGQWERFQAFVGRVRERLDATGCTLPVAQALSEAEEALADAKREYLKKKIMCDLVRDIVNEDSAIDRPRTQRHNKTCDTAGRLFHAACAQHMSRVDPTTNIRLFGLDTADLTLECDDETRRVVSQTLGDIMSSHLTKVASSVVRMHHSTSERDAEGLLVAKSKQLPALLREEKAEMGAAEAPTRQLLLQHIDALKQLMELQVQHLKTLEHILLKFRIGLHDGDFTFAAGQTVRAKWLIVRSRKARYSLRLCMQDILDKTYTEHTIPQLQSIHAELHRAYEHAAQQHHALTAALEEYNALPAEFREIAREYQDVQQDIAALMAVPQPQS</sequence>
<keyword evidence="2" id="KW-1185">Reference proteome</keyword>
<dbReference type="InterPro" id="IPR029327">
    <property type="entry name" value="HAUS4"/>
</dbReference>
<protein>
    <submittedName>
        <fullName evidence="1">Uncharacterized protein</fullName>
    </submittedName>
</protein>
<dbReference type="GO" id="GO:0051225">
    <property type="term" value="P:spindle assembly"/>
    <property type="evidence" value="ECO:0007669"/>
    <property type="project" value="InterPro"/>
</dbReference>
<dbReference type="AlphaFoldDB" id="F2UEN6"/>
<organism evidence="2">
    <name type="scientific">Salpingoeca rosetta (strain ATCC 50818 / BSB-021)</name>
    <dbReference type="NCBI Taxonomy" id="946362"/>
    <lineage>
        <taxon>Eukaryota</taxon>
        <taxon>Choanoflagellata</taxon>
        <taxon>Craspedida</taxon>
        <taxon>Salpingoecidae</taxon>
        <taxon>Salpingoeca</taxon>
    </lineage>
</organism>
<evidence type="ECO:0000313" key="1">
    <source>
        <dbReference type="EMBL" id="EGD75086.1"/>
    </source>
</evidence>